<evidence type="ECO:0000256" key="2">
    <source>
        <dbReference type="ARBA" id="ARBA00022490"/>
    </source>
</evidence>
<comment type="caution">
    <text evidence="9">The sequence shown here is derived from an EMBL/GenBank/DDBJ whole genome shotgun (WGS) entry which is preliminary data.</text>
</comment>
<dbReference type="InterPro" id="IPR012093">
    <property type="entry name" value="Pirin"/>
</dbReference>
<name>A0A4T0NQ70_9BASI</name>
<evidence type="ECO:0000256" key="5">
    <source>
        <dbReference type="HAMAP-Rule" id="MF_03005"/>
    </source>
</evidence>
<comment type="similarity">
    <text evidence="1 6">Belongs to the pirin family.</text>
</comment>
<sequence length="541" mass="59786">MLDHFKVGKGAGFPNHPHRGQATVTMMLKGTFKHGDNQGHSGYIHEGGVQFMKAASGLVHSEMPVQDKPTDPVPEGLQLWVDLPEGEKSAKPEYQEFSDEQLPRAYPQGNDGDVEIKVISGETNGVKSPVTVCAGCWYFDISLKKKGAQVFQDIPSNWNTFSYIISGNAKMGDKQGLKAHSTITFTKQDEQNGLQIEAEEDNTRLVLIAGEPLNQKVIQYGPFVLSSEEDIYNAFEDYQLVCSLLLPSIQQICQVHRECIRWTNTNIFIRNRQRGIHVHPAALFSILDHFMRRPMQQERVIGALLGSRSSESDVEVKSAFAVPHSENDEQATVDSEHLQSMLDLHLKVNPREVLVGWYATGSSLNAYSALIQNFFTQQNTQPYNAVHLTVDTQNFNFKDAVKGYLGSSLGPLPKMDNCVFQSLPVDLLVREQEKASLDALAAPPKQTLDDIPALRAALEKLSAQIDEVLAYVEKVVSGEVEGDAVVGKALLSAVQSLSTRFEEGDLNKILDAHIQDTKAVSYLADLIRTQADIASRLSLLG</sequence>
<dbReference type="Pfam" id="PF13012">
    <property type="entry name" value="MitMem_reg"/>
    <property type="match status" value="1"/>
</dbReference>
<keyword evidence="2 5" id="KW-0963">Cytoplasm</keyword>
<comment type="function">
    <text evidence="5">Component of the eukaryotic translation initiation factor 3 (eIF-3) complex, which is involved in protein synthesis of a specialized repertoire of mRNAs and, together with other initiation factors, stimulates binding of mRNA and methionyl-tRNAi to the 40S ribosome. The eIF-3 complex specifically targets and initiates translation of a subset of mRNAs involved in cell proliferation.</text>
</comment>
<dbReference type="CDD" id="cd02247">
    <property type="entry name" value="cupin_pirin_C"/>
    <property type="match status" value="1"/>
</dbReference>
<proteinExistence type="inferred from homology"/>
<evidence type="ECO:0000313" key="10">
    <source>
        <dbReference type="Proteomes" id="UP000307169"/>
    </source>
</evidence>
<dbReference type="SMART" id="SM00232">
    <property type="entry name" value="JAB_MPN"/>
    <property type="match status" value="1"/>
</dbReference>
<evidence type="ECO:0000256" key="6">
    <source>
        <dbReference type="RuleBase" id="RU003457"/>
    </source>
</evidence>
<dbReference type="Pfam" id="PF02678">
    <property type="entry name" value="Pirin"/>
    <property type="match status" value="1"/>
</dbReference>
<evidence type="ECO:0000256" key="1">
    <source>
        <dbReference type="ARBA" id="ARBA00008416"/>
    </source>
</evidence>
<evidence type="ECO:0000256" key="4">
    <source>
        <dbReference type="ARBA" id="ARBA00022917"/>
    </source>
</evidence>
<dbReference type="PANTHER" id="PTHR13903">
    <property type="entry name" value="PIRIN-RELATED"/>
    <property type="match status" value="1"/>
</dbReference>
<evidence type="ECO:0000313" key="9">
    <source>
        <dbReference type="EMBL" id="TIB98917.1"/>
    </source>
</evidence>
<dbReference type="HAMAP" id="MF_03005">
    <property type="entry name" value="eIF3f"/>
    <property type="match status" value="1"/>
</dbReference>
<dbReference type="Gene3D" id="3.40.140.10">
    <property type="entry name" value="Cytidine Deaminase, domain 2"/>
    <property type="match status" value="1"/>
</dbReference>
<dbReference type="PANTHER" id="PTHR13903:SF8">
    <property type="entry name" value="PIRIN"/>
    <property type="match status" value="1"/>
</dbReference>
<reference evidence="9 10" key="1">
    <citation type="submission" date="2019-03" db="EMBL/GenBank/DDBJ databases">
        <title>Sequencing 25 genomes of Wallemia mellicola.</title>
        <authorList>
            <person name="Gostincar C."/>
        </authorList>
    </citation>
    <scope>NUCLEOTIDE SEQUENCE [LARGE SCALE GENOMIC DNA]</scope>
    <source>
        <strain evidence="9 10">EXF-1262</strain>
    </source>
</reference>
<dbReference type="GO" id="GO:0005852">
    <property type="term" value="C:eukaryotic translation initiation factor 3 complex"/>
    <property type="evidence" value="ECO:0007669"/>
    <property type="project" value="UniProtKB-UniRule"/>
</dbReference>
<keyword evidence="3 5" id="KW-0396">Initiation factor</keyword>
<comment type="similarity">
    <text evidence="5">Belongs to the eIF-3 subunit F family.</text>
</comment>
<dbReference type="Proteomes" id="UP000307169">
    <property type="component" value="Unassembled WGS sequence"/>
</dbReference>
<dbReference type="InterPro" id="IPR011051">
    <property type="entry name" value="RmlC_Cupin_sf"/>
</dbReference>
<dbReference type="GO" id="GO:0003743">
    <property type="term" value="F:translation initiation factor activity"/>
    <property type="evidence" value="ECO:0007669"/>
    <property type="project" value="UniProtKB-UniRule"/>
</dbReference>
<comment type="subunit">
    <text evidence="5">Component of the eukaryotic translation initiation factor 3 (eIF-3) complex.</text>
</comment>
<dbReference type="InterPro" id="IPR024969">
    <property type="entry name" value="EIF3F/CSN6-like_C"/>
</dbReference>
<dbReference type="GO" id="GO:0031369">
    <property type="term" value="F:translation initiation factor binding"/>
    <property type="evidence" value="ECO:0007669"/>
    <property type="project" value="InterPro"/>
</dbReference>
<evidence type="ECO:0000256" key="3">
    <source>
        <dbReference type="ARBA" id="ARBA00022540"/>
    </source>
</evidence>
<organism evidence="9 10">
    <name type="scientific">Wallemia mellicola</name>
    <dbReference type="NCBI Taxonomy" id="1708541"/>
    <lineage>
        <taxon>Eukaryota</taxon>
        <taxon>Fungi</taxon>
        <taxon>Dikarya</taxon>
        <taxon>Basidiomycota</taxon>
        <taxon>Wallemiomycotina</taxon>
        <taxon>Wallemiomycetes</taxon>
        <taxon>Wallemiales</taxon>
        <taxon>Wallemiaceae</taxon>
        <taxon>Wallemia</taxon>
    </lineage>
</organism>
<evidence type="ECO:0000256" key="7">
    <source>
        <dbReference type="SAM" id="MobiDB-lite"/>
    </source>
</evidence>
<dbReference type="CDD" id="cd08064">
    <property type="entry name" value="MPN_eIF3f"/>
    <property type="match status" value="1"/>
</dbReference>
<gene>
    <name evidence="9" type="ORF">E3Q17_02806</name>
</gene>
<dbReference type="GO" id="GO:0001732">
    <property type="term" value="P:formation of cytoplasmic translation initiation complex"/>
    <property type="evidence" value="ECO:0007669"/>
    <property type="project" value="UniProtKB-UniRule"/>
</dbReference>
<dbReference type="InterPro" id="IPR027531">
    <property type="entry name" value="eIF3f"/>
</dbReference>
<dbReference type="InterPro" id="IPR037518">
    <property type="entry name" value="MPN"/>
</dbReference>
<accession>A0A4T0NQ70</accession>
<dbReference type="InterPro" id="IPR008778">
    <property type="entry name" value="Pirin_C_dom"/>
</dbReference>
<feature type="region of interest" description="Disordered" evidence="7">
    <location>
        <begin position="1"/>
        <end position="20"/>
    </location>
</feature>
<dbReference type="AlphaFoldDB" id="A0A4T0NQ70"/>
<dbReference type="Gene3D" id="2.60.120.10">
    <property type="entry name" value="Jelly Rolls"/>
    <property type="match status" value="2"/>
</dbReference>
<evidence type="ECO:0000259" key="8">
    <source>
        <dbReference type="PROSITE" id="PS50249"/>
    </source>
</evidence>
<comment type="subcellular location">
    <subcellularLocation>
        <location evidence="5">Cytoplasm</location>
    </subcellularLocation>
</comment>
<dbReference type="GO" id="GO:0033290">
    <property type="term" value="C:eukaryotic 48S preinitiation complex"/>
    <property type="evidence" value="ECO:0007669"/>
    <property type="project" value="UniProtKB-UniRule"/>
</dbReference>
<dbReference type="InterPro" id="IPR003829">
    <property type="entry name" value="Pirin_N_dom"/>
</dbReference>
<dbReference type="CDD" id="cd02909">
    <property type="entry name" value="cupin_pirin_N"/>
    <property type="match status" value="1"/>
</dbReference>
<protein>
    <recommendedName>
        <fullName evidence="5">Eukaryotic translation initiation factor 3 subunit F</fullName>
        <shortName evidence="5">eIF3f</shortName>
    </recommendedName>
</protein>
<dbReference type="Pfam" id="PF01398">
    <property type="entry name" value="JAB"/>
    <property type="match status" value="1"/>
</dbReference>
<dbReference type="PROSITE" id="PS50249">
    <property type="entry name" value="MPN"/>
    <property type="match status" value="1"/>
</dbReference>
<dbReference type="GO" id="GO:0008237">
    <property type="term" value="F:metallopeptidase activity"/>
    <property type="evidence" value="ECO:0007669"/>
    <property type="project" value="InterPro"/>
</dbReference>
<feature type="domain" description="MPN" evidence="8">
    <location>
        <begin position="276"/>
        <end position="410"/>
    </location>
</feature>
<dbReference type="InterPro" id="IPR000555">
    <property type="entry name" value="JAMM/MPN+_dom"/>
</dbReference>
<dbReference type="GO" id="GO:0016282">
    <property type="term" value="C:eukaryotic 43S preinitiation complex"/>
    <property type="evidence" value="ECO:0007669"/>
    <property type="project" value="UniProtKB-UniRule"/>
</dbReference>
<keyword evidence="4 5" id="KW-0648">Protein biosynthesis</keyword>
<dbReference type="InterPro" id="IPR014710">
    <property type="entry name" value="RmlC-like_jellyroll"/>
</dbReference>
<dbReference type="Pfam" id="PF05726">
    <property type="entry name" value="Pirin_C"/>
    <property type="match status" value="1"/>
</dbReference>
<dbReference type="EMBL" id="SPRH01000034">
    <property type="protein sequence ID" value="TIB98917.1"/>
    <property type="molecule type" value="Genomic_DNA"/>
</dbReference>
<dbReference type="SUPFAM" id="SSF51182">
    <property type="entry name" value="RmlC-like cupins"/>
    <property type="match status" value="1"/>
</dbReference>